<proteinExistence type="predicted"/>
<dbReference type="AlphaFoldDB" id="A0A8K0T787"/>
<evidence type="ECO:0000313" key="3">
    <source>
        <dbReference type="Proteomes" id="UP000813385"/>
    </source>
</evidence>
<feature type="region of interest" description="Disordered" evidence="1">
    <location>
        <begin position="257"/>
        <end position="290"/>
    </location>
</feature>
<keyword evidence="3" id="KW-1185">Reference proteome</keyword>
<reference evidence="2" key="1">
    <citation type="journal article" date="2021" name="Nat. Commun.">
        <title>Genetic determinants of endophytism in the Arabidopsis root mycobiome.</title>
        <authorList>
            <person name="Mesny F."/>
            <person name="Miyauchi S."/>
            <person name="Thiergart T."/>
            <person name="Pickel B."/>
            <person name="Atanasova L."/>
            <person name="Karlsson M."/>
            <person name="Huettel B."/>
            <person name="Barry K.W."/>
            <person name="Haridas S."/>
            <person name="Chen C."/>
            <person name="Bauer D."/>
            <person name="Andreopoulos W."/>
            <person name="Pangilinan J."/>
            <person name="LaButti K."/>
            <person name="Riley R."/>
            <person name="Lipzen A."/>
            <person name="Clum A."/>
            <person name="Drula E."/>
            <person name="Henrissat B."/>
            <person name="Kohler A."/>
            <person name="Grigoriev I.V."/>
            <person name="Martin F.M."/>
            <person name="Hacquard S."/>
        </authorList>
    </citation>
    <scope>NUCLEOTIDE SEQUENCE</scope>
    <source>
        <strain evidence="2">MPI-CAGE-AT-0016</strain>
    </source>
</reference>
<comment type="caution">
    <text evidence="2">The sequence shown here is derived from an EMBL/GenBank/DDBJ whole genome shotgun (WGS) entry which is preliminary data.</text>
</comment>
<dbReference type="OrthoDB" id="5429716at2759"/>
<gene>
    <name evidence="2" type="ORF">B0T11DRAFT_320368</name>
</gene>
<evidence type="ECO:0000256" key="1">
    <source>
        <dbReference type="SAM" id="MobiDB-lite"/>
    </source>
</evidence>
<protein>
    <submittedName>
        <fullName evidence="2">Uncharacterized protein</fullName>
    </submittedName>
</protein>
<sequence length="314" mass="32858">MPTSTFLSYDLVNVGPLTTTFTAPSSCETASNLALAEKAFPYVPVGSESCVPYSSQGPCVPSGSEIDAISKTRGMVLIGGYGWAMPYFSPGYHCPAGYTTAGVAEKSANGESSVTGIFSMTAIEAYPEESPQPTPFQLPGVNVVASALDEGETAVICCKKSVSALPNAADPTLYTASTACEQFPDTMYWVKDIEFNTSFTYNGQVITKGSWSDDGYPSSWIWSTISMTLGDDEGAAWQDRLTGYTMVEMVTLIHRGAQNGAPTGPAGNDATTQTGSAEEASSTGDKGSEASTSASRKVFLLLSGLAVSMLAGLW</sequence>
<dbReference type="EMBL" id="JAGPXD010000005">
    <property type="protein sequence ID" value="KAH7353321.1"/>
    <property type="molecule type" value="Genomic_DNA"/>
</dbReference>
<accession>A0A8K0T787</accession>
<organism evidence="2 3">
    <name type="scientific">Plectosphaerella cucumerina</name>
    <dbReference type="NCBI Taxonomy" id="40658"/>
    <lineage>
        <taxon>Eukaryota</taxon>
        <taxon>Fungi</taxon>
        <taxon>Dikarya</taxon>
        <taxon>Ascomycota</taxon>
        <taxon>Pezizomycotina</taxon>
        <taxon>Sordariomycetes</taxon>
        <taxon>Hypocreomycetidae</taxon>
        <taxon>Glomerellales</taxon>
        <taxon>Plectosphaerellaceae</taxon>
        <taxon>Plectosphaerella</taxon>
    </lineage>
</organism>
<dbReference type="Proteomes" id="UP000813385">
    <property type="component" value="Unassembled WGS sequence"/>
</dbReference>
<evidence type="ECO:0000313" key="2">
    <source>
        <dbReference type="EMBL" id="KAH7353321.1"/>
    </source>
</evidence>
<name>A0A8K0T787_9PEZI</name>
<feature type="compositionally biased region" description="Polar residues" evidence="1">
    <location>
        <begin position="269"/>
        <end position="290"/>
    </location>
</feature>